<comment type="similarity">
    <text evidence="1">Belongs to the inositol polyphosphate 5-phosphatase family.</text>
</comment>
<dbReference type="PANTHER" id="PTHR45666">
    <property type="entry name" value="TYPE IV INOSITOL POLYPHOSPHATE 5-PHOSPHATASE 9"/>
    <property type="match status" value="1"/>
</dbReference>
<proteinExistence type="inferred from homology"/>
<feature type="domain" description="Inositol polyphosphate-related phosphatase" evidence="3">
    <location>
        <begin position="369"/>
        <end position="639"/>
    </location>
</feature>
<evidence type="ECO:0000256" key="1">
    <source>
        <dbReference type="ARBA" id="ARBA00010768"/>
    </source>
</evidence>
<dbReference type="Pfam" id="PF22669">
    <property type="entry name" value="Exo_endo_phos2"/>
    <property type="match status" value="3"/>
</dbReference>
<dbReference type="EMBL" id="JABTTQ020000011">
    <property type="protein sequence ID" value="KAK6146428.1"/>
    <property type="molecule type" value="Genomic_DNA"/>
</dbReference>
<dbReference type="Proteomes" id="UP001318860">
    <property type="component" value="Unassembled WGS sequence"/>
</dbReference>
<sequence>MVDLSRNCSDVDFLLGRKIHDDESEETHKLCAREKIEQVPHFSFYKGMEKIHKEKGIDPDQLIDDVMYYGDNHSAVPFWPSIVMKKWLNIKPKVYDFSEDEVDTESEDDACSLKDEVMHDDHVDTTQGFQSVCSSKTSGRKPSKDCSIKHRRGKSETLRLQYINTKDVRVTIGTWNVAGIHPDDNLDIDEWLCMQEPADIYILGFQEVVPLNAGNVLGAETRRPIPKWEAIIRKTLNKSFEPETKHKSYSAPPSPVFRTSSASDVLADVADPTVLDILAENSTSTIIGSEPEMIGSMKNIQLRRIYDIDWDSRLDWPEQSLDATSQDLSSRTKLRRVLSSSAKIGSSWMANGLNSSPHNMPLGGSGLKRMHRSSGNLGLICMDLEDDPEVRDSLSDELAQISGEDEDSFEEMMVGTHENAISNDALNSHPRYVRIVSKQMVGIYVSVWVRSRLRRHINNLKVSPVGIGLMGYMGNKGSVSVSMSLFQSRLCFVCSHLTSGEKYGAEQRRGRIQIFWFGDLNYRINMLDTEVRKLVDKKQWAELLNHDQLSKELRYGHVFDGWKEGMINFAPTYKYEINSDRYVGQNPKEGEKKRSPAWCDRILWFGKGIKQLFYKRSEIRLSDHRPVSSMFLVEVEIFNQRKLQKALNFSSAMVYPGVFLDEAEEYQL</sequence>
<name>A0ABR0WFW3_REHGL</name>
<evidence type="ECO:0000313" key="4">
    <source>
        <dbReference type="EMBL" id="KAK6146428.1"/>
    </source>
</evidence>
<dbReference type="SMART" id="SM00128">
    <property type="entry name" value="IPPc"/>
    <property type="match status" value="1"/>
</dbReference>
<protein>
    <recommendedName>
        <fullName evidence="3">Inositol polyphosphate-related phosphatase domain-containing protein</fullName>
    </recommendedName>
</protein>
<dbReference type="SUPFAM" id="SSF56219">
    <property type="entry name" value="DNase I-like"/>
    <property type="match status" value="1"/>
</dbReference>
<keyword evidence="5" id="KW-1185">Reference proteome</keyword>
<dbReference type="PANTHER" id="PTHR45666:SF21">
    <property type="entry name" value="TYPE I INOSITOL POLYPHOSPHATE 5-PHOSPHATASE 2"/>
    <property type="match status" value="1"/>
</dbReference>
<reference evidence="4 5" key="1">
    <citation type="journal article" date="2021" name="Comput. Struct. Biotechnol. J.">
        <title>De novo genome assembly of the potent medicinal plant Rehmannia glutinosa using nanopore technology.</title>
        <authorList>
            <person name="Ma L."/>
            <person name="Dong C."/>
            <person name="Song C."/>
            <person name="Wang X."/>
            <person name="Zheng X."/>
            <person name="Niu Y."/>
            <person name="Chen S."/>
            <person name="Feng W."/>
        </authorList>
    </citation>
    <scope>NUCLEOTIDE SEQUENCE [LARGE SCALE GENOMIC DNA]</scope>
    <source>
        <strain evidence="4">DH-2019</strain>
    </source>
</reference>
<comment type="caution">
    <text evidence="4">The sequence shown here is derived from an EMBL/GenBank/DDBJ whole genome shotgun (WGS) entry which is preliminary data.</text>
</comment>
<evidence type="ECO:0000256" key="2">
    <source>
        <dbReference type="ARBA" id="ARBA00022801"/>
    </source>
</evidence>
<dbReference type="Gene3D" id="3.60.10.10">
    <property type="entry name" value="Endonuclease/exonuclease/phosphatase"/>
    <property type="match status" value="3"/>
</dbReference>
<evidence type="ECO:0000313" key="5">
    <source>
        <dbReference type="Proteomes" id="UP001318860"/>
    </source>
</evidence>
<gene>
    <name evidence="4" type="ORF">DH2020_020297</name>
</gene>
<dbReference type="InterPro" id="IPR000300">
    <property type="entry name" value="IPPc"/>
</dbReference>
<accession>A0ABR0WFW3</accession>
<keyword evidence="2" id="KW-0378">Hydrolase</keyword>
<dbReference type="InterPro" id="IPR036691">
    <property type="entry name" value="Endo/exonu/phosph_ase_sf"/>
</dbReference>
<organism evidence="4 5">
    <name type="scientific">Rehmannia glutinosa</name>
    <name type="common">Chinese foxglove</name>
    <dbReference type="NCBI Taxonomy" id="99300"/>
    <lineage>
        <taxon>Eukaryota</taxon>
        <taxon>Viridiplantae</taxon>
        <taxon>Streptophyta</taxon>
        <taxon>Embryophyta</taxon>
        <taxon>Tracheophyta</taxon>
        <taxon>Spermatophyta</taxon>
        <taxon>Magnoliopsida</taxon>
        <taxon>eudicotyledons</taxon>
        <taxon>Gunneridae</taxon>
        <taxon>Pentapetalae</taxon>
        <taxon>asterids</taxon>
        <taxon>lamiids</taxon>
        <taxon>Lamiales</taxon>
        <taxon>Orobanchaceae</taxon>
        <taxon>Rehmannieae</taxon>
        <taxon>Rehmannia</taxon>
    </lineage>
</organism>
<evidence type="ECO:0000259" key="3">
    <source>
        <dbReference type="SMART" id="SM00128"/>
    </source>
</evidence>
<dbReference type="InterPro" id="IPR045849">
    <property type="entry name" value="IP5P_plant"/>
</dbReference>